<accession>A0A1I4PMU3</accession>
<sequence length="188" mass="20297">MSSRGSNHLPWPLEYIPMISAQTSEQLLTLLSTSVSGCVTSLSGVHPVSTDDWMSQQHCEDARLIMLTLSGYNFRSLICLSADNTEATTSMDDDHLQELANNLCGTFKRQLSQSIPELGMSTPSALPLGCVAYLQEDGAPALAVRCVDANGIVLHACMVPLQVGETWSLSSLELNTPEPQALGELELF</sequence>
<dbReference type="EMBL" id="FOGN01000007">
    <property type="protein sequence ID" value="SES29259.1"/>
    <property type="molecule type" value="Genomic_DNA"/>
</dbReference>
<name>A0A1I4PMU3_9GAMM</name>
<evidence type="ECO:0000313" key="2">
    <source>
        <dbReference type="EMBL" id="SES29259.1"/>
    </source>
</evidence>
<dbReference type="Proteomes" id="UP000186599">
    <property type="component" value="Unassembled WGS sequence"/>
</dbReference>
<dbReference type="AlphaFoldDB" id="A0A1I4PMU3"/>
<evidence type="ECO:0000313" key="4">
    <source>
        <dbReference type="Proteomes" id="UP000186599"/>
    </source>
</evidence>
<evidence type="ECO:0000256" key="1">
    <source>
        <dbReference type="ARBA" id="ARBA00022500"/>
    </source>
</evidence>
<dbReference type="EMBL" id="FOUA01000007">
    <property type="protein sequence ID" value="SFM28830.1"/>
    <property type="molecule type" value="Genomic_DNA"/>
</dbReference>
<dbReference type="SUPFAM" id="SSF103039">
    <property type="entry name" value="CheC-like"/>
    <property type="match status" value="1"/>
</dbReference>
<reference evidence="4 5" key="1">
    <citation type="submission" date="2016-10" db="EMBL/GenBank/DDBJ databases">
        <authorList>
            <person name="de Groot N.N."/>
        </authorList>
    </citation>
    <scope>NUCLEOTIDE SEQUENCE [LARGE SCALE GENOMIC DNA]</scope>
    <source>
        <strain evidence="3 4">CGMCC 1.9095</strain>
        <strain evidence="2 5">DSM 22558</strain>
    </source>
</reference>
<keyword evidence="1" id="KW-0145">Chemotaxis</keyword>
<dbReference type="RefSeq" id="WP_143063083.1">
    <property type="nucleotide sequence ID" value="NZ_FOGN01000007.1"/>
</dbReference>
<protein>
    <recommendedName>
        <fullName evidence="6">Chemotaxis protein CheX</fullName>
    </recommendedName>
</protein>
<organism evidence="3 4">
    <name type="scientific">Halopseudomonas bauzanensis</name>
    <dbReference type="NCBI Taxonomy" id="653930"/>
    <lineage>
        <taxon>Bacteria</taxon>
        <taxon>Pseudomonadati</taxon>
        <taxon>Pseudomonadota</taxon>
        <taxon>Gammaproteobacteria</taxon>
        <taxon>Pseudomonadales</taxon>
        <taxon>Pseudomonadaceae</taxon>
        <taxon>Halopseudomonas</taxon>
    </lineage>
</organism>
<evidence type="ECO:0000313" key="3">
    <source>
        <dbReference type="EMBL" id="SFM28830.1"/>
    </source>
</evidence>
<evidence type="ECO:0000313" key="5">
    <source>
        <dbReference type="Proteomes" id="UP000186904"/>
    </source>
</evidence>
<gene>
    <name evidence="3" type="ORF">SAMN04487855_3027</name>
    <name evidence="2" type="ORF">SAMN05216589_3028</name>
</gene>
<proteinExistence type="predicted"/>
<dbReference type="Proteomes" id="UP000186904">
    <property type="component" value="Unassembled WGS sequence"/>
</dbReference>
<keyword evidence="4" id="KW-1185">Reference proteome</keyword>
<dbReference type="InterPro" id="IPR028976">
    <property type="entry name" value="CheC-like_sf"/>
</dbReference>
<evidence type="ECO:0008006" key="6">
    <source>
        <dbReference type="Google" id="ProtNLM"/>
    </source>
</evidence>
<dbReference type="STRING" id="653930.SAMN05216589_3028"/>
<dbReference type="GO" id="GO:0006935">
    <property type="term" value="P:chemotaxis"/>
    <property type="evidence" value="ECO:0007669"/>
    <property type="project" value="UniProtKB-KW"/>
</dbReference>